<organism evidence="2 3">
    <name type="scientific">Roseomonas fluvialis</name>
    <dbReference type="NCBI Taxonomy" id="1750527"/>
    <lineage>
        <taxon>Bacteria</taxon>
        <taxon>Pseudomonadati</taxon>
        <taxon>Pseudomonadota</taxon>
        <taxon>Alphaproteobacteria</taxon>
        <taxon>Acetobacterales</taxon>
        <taxon>Roseomonadaceae</taxon>
        <taxon>Roseomonas</taxon>
    </lineage>
</organism>
<name>A0ABN6NYQ2_9PROT</name>
<feature type="transmembrane region" description="Helical" evidence="1">
    <location>
        <begin position="20"/>
        <end position="43"/>
    </location>
</feature>
<dbReference type="Proteomes" id="UP000831327">
    <property type="component" value="Chromosome"/>
</dbReference>
<dbReference type="RefSeq" id="WP_244457899.1">
    <property type="nucleotide sequence ID" value="NZ_AP025637.1"/>
</dbReference>
<gene>
    <name evidence="2" type="ORF">Rmf_05070</name>
</gene>
<keyword evidence="1" id="KW-0472">Membrane</keyword>
<evidence type="ECO:0008006" key="4">
    <source>
        <dbReference type="Google" id="ProtNLM"/>
    </source>
</evidence>
<feature type="transmembrane region" description="Helical" evidence="1">
    <location>
        <begin position="74"/>
        <end position="94"/>
    </location>
</feature>
<sequence length="204" mass="20931">MALPRLAPRLAISLPLSGLFLAAKVAGLDTAAAVLAIAAIAAMAAPTTRAAGIAAMALLAGAAAALWIGRPGGAGLLLGAMPLAGNLLLAWHFGATLRPGHEPLITRYTRAEQGLLPPELAGYTRRLTWLWTLFFLAFAAANLLTLAGLGPAPGPSAVANIVLSALFFLGEHPVRRALFPGLGPATPLSTLRAIWRADAMPDAR</sequence>
<reference evidence="2 3" key="1">
    <citation type="journal article" date="2016" name="Microbes Environ.">
        <title>Phylogenetically diverse aerobic anoxygenic phototrophic bacteria isolated from epilithic biofilms in Tama river, Japan.</title>
        <authorList>
            <person name="Hirose S."/>
            <person name="Matsuura K."/>
            <person name="Haruta S."/>
        </authorList>
    </citation>
    <scope>NUCLEOTIDE SEQUENCE [LARGE SCALE GENOMIC DNA]</scope>
    <source>
        <strain evidence="2 3">S08</strain>
    </source>
</reference>
<evidence type="ECO:0000256" key="1">
    <source>
        <dbReference type="SAM" id="Phobius"/>
    </source>
</evidence>
<keyword evidence="1" id="KW-1133">Transmembrane helix</keyword>
<feature type="transmembrane region" description="Helical" evidence="1">
    <location>
        <begin position="50"/>
        <end position="68"/>
    </location>
</feature>
<feature type="transmembrane region" description="Helical" evidence="1">
    <location>
        <begin position="127"/>
        <end position="146"/>
    </location>
</feature>
<protein>
    <recommendedName>
        <fullName evidence="4">Ketosynthase</fullName>
    </recommendedName>
</protein>
<keyword evidence="1" id="KW-0812">Transmembrane</keyword>
<evidence type="ECO:0000313" key="3">
    <source>
        <dbReference type="Proteomes" id="UP000831327"/>
    </source>
</evidence>
<evidence type="ECO:0000313" key="2">
    <source>
        <dbReference type="EMBL" id="BDG70578.1"/>
    </source>
</evidence>
<proteinExistence type="predicted"/>
<accession>A0ABN6NYQ2</accession>
<dbReference type="EMBL" id="AP025637">
    <property type="protein sequence ID" value="BDG70578.1"/>
    <property type="molecule type" value="Genomic_DNA"/>
</dbReference>
<keyword evidence="3" id="KW-1185">Reference proteome</keyword>